<dbReference type="KEGG" id="hgn:E6W36_15640"/>
<dbReference type="EMBL" id="CP039704">
    <property type="protein sequence ID" value="QCI80429.1"/>
    <property type="molecule type" value="Genomic_DNA"/>
</dbReference>
<sequence>MRGFDNRAAGHELDCNQYLLFSRGLLDLLGRCGLLDHQGPRQHGGEACNDKRANQKNKTTRVHMETHLPRVNER</sequence>
<organism evidence="2 3">
    <name type="scientific">Hankyongella ginsenosidimutans</name>
    <dbReference type="NCBI Taxonomy" id="1763828"/>
    <lineage>
        <taxon>Bacteria</taxon>
        <taxon>Pseudomonadati</taxon>
        <taxon>Pseudomonadota</taxon>
        <taxon>Alphaproteobacteria</taxon>
        <taxon>Sphingomonadales</taxon>
        <taxon>Sphingomonadaceae</taxon>
        <taxon>Hankyongella</taxon>
    </lineage>
</organism>
<reference evidence="3" key="1">
    <citation type="submission" date="2019-04" db="EMBL/GenBank/DDBJ databases">
        <title>Complete genome sequence of Sphingomonas sp. W1-2-3.</title>
        <authorList>
            <person name="Im W.T."/>
        </authorList>
    </citation>
    <scope>NUCLEOTIDE SEQUENCE [LARGE SCALE GENOMIC DNA]</scope>
    <source>
        <strain evidence="3">W1-2-3</strain>
    </source>
</reference>
<evidence type="ECO:0000256" key="1">
    <source>
        <dbReference type="SAM" id="MobiDB-lite"/>
    </source>
</evidence>
<dbReference type="Proteomes" id="UP000298714">
    <property type="component" value="Chromosome"/>
</dbReference>
<name>A0A4D7BYK8_9SPHN</name>
<gene>
    <name evidence="2" type="ORF">E6W36_15640</name>
</gene>
<keyword evidence="3" id="KW-1185">Reference proteome</keyword>
<evidence type="ECO:0000313" key="3">
    <source>
        <dbReference type="Proteomes" id="UP000298714"/>
    </source>
</evidence>
<protein>
    <submittedName>
        <fullName evidence="2">Uncharacterized protein</fullName>
    </submittedName>
</protein>
<feature type="region of interest" description="Disordered" evidence="1">
    <location>
        <begin position="40"/>
        <end position="74"/>
    </location>
</feature>
<evidence type="ECO:0000313" key="2">
    <source>
        <dbReference type="EMBL" id="QCI80429.1"/>
    </source>
</evidence>
<dbReference type="RefSeq" id="WP_222873326.1">
    <property type="nucleotide sequence ID" value="NZ_CP039704.1"/>
</dbReference>
<accession>A0A4D7BYK8</accession>
<feature type="compositionally biased region" description="Basic and acidic residues" evidence="1">
    <location>
        <begin position="62"/>
        <end position="74"/>
    </location>
</feature>
<dbReference type="AlphaFoldDB" id="A0A4D7BYK8"/>
<proteinExistence type="predicted"/>